<evidence type="ECO:0000259" key="2">
    <source>
        <dbReference type="PROSITE" id="PS51782"/>
    </source>
</evidence>
<dbReference type="Pfam" id="PF01476">
    <property type="entry name" value="LysM"/>
    <property type="match status" value="1"/>
</dbReference>
<dbReference type="GeneTree" id="ENSGT00940000160002"/>
<feature type="domain" description="LysM" evidence="2">
    <location>
        <begin position="40"/>
        <end position="84"/>
    </location>
</feature>
<dbReference type="PANTHER" id="PTHR20932">
    <property type="entry name" value="LYSM AND PUTATIVE PEPTIDOGLYCAN-BINDING DOMAIN-CONTAINING PROTEIN"/>
    <property type="match status" value="1"/>
</dbReference>
<dbReference type="CDD" id="cd00118">
    <property type="entry name" value="LysM"/>
    <property type="match status" value="1"/>
</dbReference>
<keyword evidence="4" id="KW-1185">Reference proteome</keyword>
<dbReference type="Gene3D" id="3.10.350.10">
    <property type="entry name" value="LysM domain"/>
    <property type="match status" value="1"/>
</dbReference>
<evidence type="ECO:0000313" key="4">
    <source>
        <dbReference type="Proteomes" id="UP001108240"/>
    </source>
</evidence>
<protein>
    <recommendedName>
        <fullName evidence="1">LysM and putative peptidoglycan-binding domain-containing protein 1</fullName>
    </recommendedName>
</protein>
<evidence type="ECO:0000256" key="1">
    <source>
        <dbReference type="ARBA" id="ARBA00040996"/>
    </source>
</evidence>
<dbReference type="AlphaFoldDB" id="A0A9J7XM13"/>
<organism evidence="3 4">
    <name type="scientific">Cyprinus carpio carpio</name>
    <dbReference type="NCBI Taxonomy" id="630221"/>
    <lineage>
        <taxon>Eukaryota</taxon>
        <taxon>Metazoa</taxon>
        <taxon>Chordata</taxon>
        <taxon>Craniata</taxon>
        <taxon>Vertebrata</taxon>
        <taxon>Euteleostomi</taxon>
        <taxon>Actinopterygii</taxon>
        <taxon>Neopterygii</taxon>
        <taxon>Teleostei</taxon>
        <taxon>Ostariophysi</taxon>
        <taxon>Cypriniformes</taxon>
        <taxon>Cyprinidae</taxon>
        <taxon>Cyprininae</taxon>
        <taxon>Cyprinus</taxon>
    </lineage>
</organism>
<dbReference type="InterPro" id="IPR036779">
    <property type="entry name" value="LysM_dom_sf"/>
</dbReference>
<dbReference type="InterPro" id="IPR045030">
    <property type="entry name" value="LYSM1-4"/>
</dbReference>
<dbReference type="Ensembl" id="ENSCCRT00000164906.1">
    <property type="protein sequence ID" value="ENSCCRP00000107446.1"/>
    <property type="gene ID" value="ENSCCRG00000057750.1"/>
</dbReference>
<reference evidence="3" key="1">
    <citation type="submission" date="2025-08" db="UniProtKB">
        <authorList>
            <consortium name="Ensembl"/>
        </authorList>
    </citation>
    <scope>IDENTIFICATION</scope>
</reference>
<reference evidence="3" key="2">
    <citation type="submission" date="2025-09" db="UniProtKB">
        <authorList>
            <consortium name="Ensembl"/>
        </authorList>
    </citation>
    <scope>IDENTIFICATION</scope>
</reference>
<evidence type="ECO:0000313" key="3">
    <source>
        <dbReference type="Ensembl" id="ENSCCRP00000107446.1"/>
    </source>
</evidence>
<dbReference type="PANTHER" id="PTHR20932:SF2">
    <property type="entry name" value="AND PUTATIVE PEPTIDOGLYCAN-BINDING DOMAIN-CONTAINING PROTEIN 1-RELATED"/>
    <property type="match status" value="1"/>
</dbReference>
<name>A0A9J7XM13_CYPCA</name>
<dbReference type="OMA" id="PMDFLKR"/>
<dbReference type="InterPro" id="IPR018392">
    <property type="entry name" value="LysM"/>
</dbReference>
<dbReference type="PROSITE" id="PS51782">
    <property type="entry name" value="LYSM"/>
    <property type="match status" value="1"/>
</dbReference>
<proteinExistence type="predicted"/>
<accession>A0A9J7XM13</accession>
<dbReference type="Proteomes" id="UP001108240">
    <property type="component" value="Unplaced"/>
</dbReference>
<sequence length="248" mass="27717">MSSDHSASLAGTHGLLRGQRTRSYGSFVSSSLSPVRQRRIKHKVQPGETLQGLSLKYGVSVSKQKACILGICPFKSLVGCIYRIFNIMYFKLLFLSLQMEQIKRANRLYTNDTIFLKESLFIPVLTESVSFTNGVELTEDETGPAQIHTEISKEIPKSQTDSRCDANADLSPVEYLKKIDGLISQSKQAAVKTCQEGEKQFSSMEQIHHSNLTSDRVSSQHSVLGAVPITITRRTRSLRDSEDEIFQL</sequence>